<dbReference type="Proteomes" id="UP000583752">
    <property type="component" value="Unassembled WGS sequence"/>
</dbReference>
<feature type="domain" description="Anti-bacteriophage protein A/HamA C-terminal" evidence="1">
    <location>
        <begin position="19"/>
        <end position="299"/>
    </location>
</feature>
<dbReference type="Pfam" id="PF08878">
    <property type="entry name" value="HamA"/>
    <property type="match status" value="1"/>
</dbReference>
<gene>
    <name evidence="2" type="ORF">HHL21_08385</name>
</gene>
<dbReference type="RefSeq" id="WP_169464805.1">
    <property type="nucleotide sequence ID" value="NZ_JABBGG010000004.1"/>
</dbReference>
<proteinExistence type="predicted"/>
<reference evidence="2 3" key="1">
    <citation type="submission" date="2020-04" db="EMBL/GenBank/DDBJ databases">
        <title>Massilia sp. RP-1-19 isolated from soil.</title>
        <authorList>
            <person name="Dahal R.H."/>
        </authorList>
    </citation>
    <scope>NUCLEOTIDE SEQUENCE [LARGE SCALE GENOMIC DNA]</scope>
    <source>
        <strain evidence="2 3">RP-1-19</strain>
    </source>
</reference>
<sequence length="301" mass="34685">MNLDDFLTVNEKHYRECVDVVEKDFVAKNLNGKVRYHHLKFNGNGVPMVEALAEVLYDYIIDYCLSAKSRTSPLTTVQSTRLTKEARKLFRRPIVTEDDPDETGEAGEALLFFLIESVLKAPQMVAKMELKTNHKDEVKGSDGIHAGWSESEKIVDFYFGESKLYKDVNSAISAVIKSVNSFHDNEMYKHELIMVTKYFKYANEKIQEEISELIQRGEPGPNARLNHACLVGYDWKKYGDLSKEKLHEDFISCLMLDAEKIVSSLDSKFEKFEKKHLRFEFFFLPFPSVTDFRNSFNAALS</sequence>
<protein>
    <submittedName>
        <fullName evidence="2">DUF1837 domain-containing protein</fullName>
    </submittedName>
</protein>
<dbReference type="AlphaFoldDB" id="A0A848HJ77"/>
<accession>A0A848HJ77</accession>
<evidence type="ECO:0000259" key="1">
    <source>
        <dbReference type="Pfam" id="PF08878"/>
    </source>
</evidence>
<organism evidence="2 3">
    <name type="scientific">Massilia polaris</name>
    <dbReference type="NCBI Taxonomy" id="2728846"/>
    <lineage>
        <taxon>Bacteria</taxon>
        <taxon>Pseudomonadati</taxon>
        <taxon>Pseudomonadota</taxon>
        <taxon>Betaproteobacteria</taxon>
        <taxon>Burkholderiales</taxon>
        <taxon>Oxalobacteraceae</taxon>
        <taxon>Telluria group</taxon>
        <taxon>Massilia</taxon>
    </lineage>
</organism>
<evidence type="ECO:0000313" key="3">
    <source>
        <dbReference type="Proteomes" id="UP000583752"/>
    </source>
</evidence>
<dbReference type="InterPro" id="IPR014976">
    <property type="entry name" value="AbpA_HamA_C"/>
</dbReference>
<keyword evidence="3" id="KW-1185">Reference proteome</keyword>
<name>A0A848HJ77_9BURK</name>
<comment type="caution">
    <text evidence="2">The sequence shown here is derived from an EMBL/GenBank/DDBJ whole genome shotgun (WGS) entry which is preliminary data.</text>
</comment>
<evidence type="ECO:0000313" key="2">
    <source>
        <dbReference type="EMBL" id="NML61097.1"/>
    </source>
</evidence>
<dbReference type="EMBL" id="JABBGG010000004">
    <property type="protein sequence ID" value="NML61097.1"/>
    <property type="molecule type" value="Genomic_DNA"/>
</dbReference>